<gene>
    <name evidence="1" type="ORF">Tci_037048</name>
</gene>
<comment type="caution">
    <text evidence="1">The sequence shown here is derived from an EMBL/GenBank/DDBJ whole genome shotgun (WGS) entry which is preliminary data.</text>
</comment>
<accession>A0A6L2LUR9</accession>
<dbReference type="EMBL" id="BKCJ010005131">
    <property type="protein sequence ID" value="GEU65070.1"/>
    <property type="molecule type" value="Genomic_DNA"/>
</dbReference>
<protein>
    <submittedName>
        <fullName evidence="1">Uncharacterized protein</fullName>
    </submittedName>
</protein>
<sequence length="275" mass="31229">MAGLLQREQLVSKRDSNHVYLKISTHCGKNLSTFKGERPFYTRKEGKLSFMKMVVLVCRWRFTCLSYFCFKPVPTADLSLVMARLGMMVVVGPSRVNLNRRSIDVYSLLCLICQEDVKTVNHIFSLVKWLSNCGLFWQNGGILTSLFAQVWESSFCGWIHRPSLRRNQVPPCPSVCIPEIKQLAINLGGIWLCHSPVFGWSNLRIREDRPVIRFIVLSMFSLSKRLKADNTVTVVILLHNFKPGNRNDSSSGVNIFRRSQVASISVEALAFGTLV</sequence>
<dbReference type="AlphaFoldDB" id="A0A6L2LUR9"/>
<reference evidence="1" key="1">
    <citation type="journal article" date="2019" name="Sci. Rep.">
        <title>Draft genome of Tanacetum cinerariifolium, the natural source of mosquito coil.</title>
        <authorList>
            <person name="Yamashiro T."/>
            <person name="Shiraishi A."/>
            <person name="Satake H."/>
            <person name="Nakayama K."/>
        </authorList>
    </citation>
    <scope>NUCLEOTIDE SEQUENCE</scope>
</reference>
<organism evidence="1">
    <name type="scientific">Tanacetum cinerariifolium</name>
    <name type="common">Dalmatian daisy</name>
    <name type="synonym">Chrysanthemum cinerariifolium</name>
    <dbReference type="NCBI Taxonomy" id="118510"/>
    <lineage>
        <taxon>Eukaryota</taxon>
        <taxon>Viridiplantae</taxon>
        <taxon>Streptophyta</taxon>
        <taxon>Embryophyta</taxon>
        <taxon>Tracheophyta</taxon>
        <taxon>Spermatophyta</taxon>
        <taxon>Magnoliopsida</taxon>
        <taxon>eudicotyledons</taxon>
        <taxon>Gunneridae</taxon>
        <taxon>Pentapetalae</taxon>
        <taxon>asterids</taxon>
        <taxon>campanulids</taxon>
        <taxon>Asterales</taxon>
        <taxon>Asteraceae</taxon>
        <taxon>Asteroideae</taxon>
        <taxon>Anthemideae</taxon>
        <taxon>Anthemidinae</taxon>
        <taxon>Tanacetum</taxon>
    </lineage>
</organism>
<proteinExistence type="predicted"/>
<evidence type="ECO:0000313" key="1">
    <source>
        <dbReference type="EMBL" id="GEU65070.1"/>
    </source>
</evidence>
<name>A0A6L2LUR9_TANCI</name>